<dbReference type="GO" id="GO:0004888">
    <property type="term" value="F:transmembrane signaling receptor activity"/>
    <property type="evidence" value="ECO:0007669"/>
    <property type="project" value="TreeGrafter"/>
</dbReference>
<dbReference type="PROSITE" id="PS50111">
    <property type="entry name" value="CHEMOTAXIS_TRANSDUC_2"/>
    <property type="match status" value="1"/>
</dbReference>
<feature type="coiled-coil region" evidence="6">
    <location>
        <begin position="229"/>
        <end position="263"/>
    </location>
</feature>
<evidence type="ECO:0000256" key="4">
    <source>
        <dbReference type="ARBA" id="ARBA00029447"/>
    </source>
</evidence>
<comment type="caution">
    <text evidence="8">The sequence shown here is derived from an EMBL/GenBank/DDBJ whole genome shotgun (WGS) entry which is preliminary data.</text>
</comment>
<evidence type="ECO:0000259" key="7">
    <source>
        <dbReference type="PROSITE" id="PS50111"/>
    </source>
</evidence>
<dbReference type="Pfam" id="PF00015">
    <property type="entry name" value="MCPsignal"/>
    <property type="match status" value="1"/>
</dbReference>
<evidence type="ECO:0000313" key="9">
    <source>
        <dbReference type="Proteomes" id="UP000528432"/>
    </source>
</evidence>
<dbReference type="InterPro" id="IPR004089">
    <property type="entry name" value="MCPsignal_dom"/>
</dbReference>
<dbReference type="SUPFAM" id="SSF58104">
    <property type="entry name" value="Methyl-accepting chemotaxis protein (MCP) signaling domain"/>
    <property type="match status" value="1"/>
</dbReference>
<dbReference type="AlphaFoldDB" id="A0A7Y3XWM5"/>
<evidence type="ECO:0000256" key="5">
    <source>
        <dbReference type="PROSITE-ProRule" id="PRU00284"/>
    </source>
</evidence>
<proteinExistence type="inferred from homology"/>
<name>A0A7Y3XWM5_CLOCO</name>
<evidence type="ECO:0000256" key="3">
    <source>
        <dbReference type="ARBA" id="ARBA00022729"/>
    </source>
</evidence>
<gene>
    <name evidence="8" type="ORF">HMJ28_06050</name>
</gene>
<dbReference type="GO" id="GO:0007165">
    <property type="term" value="P:signal transduction"/>
    <property type="evidence" value="ECO:0007669"/>
    <property type="project" value="UniProtKB-KW"/>
</dbReference>
<organism evidence="8 9">
    <name type="scientific">Clostridium cochlearium</name>
    <dbReference type="NCBI Taxonomy" id="1494"/>
    <lineage>
        <taxon>Bacteria</taxon>
        <taxon>Bacillati</taxon>
        <taxon>Bacillota</taxon>
        <taxon>Clostridia</taxon>
        <taxon>Eubacteriales</taxon>
        <taxon>Clostridiaceae</taxon>
        <taxon>Clostridium</taxon>
    </lineage>
</organism>
<dbReference type="RefSeq" id="WP_171303275.1">
    <property type="nucleotide sequence ID" value="NZ_JABFIF010000009.1"/>
</dbReference>
<feature type="domain" description="Methyl-accepting transducer" evidence="7">
    <location>
        <begin position="46"/>
        <end position="282"/>
    </location>
</feature>
<accession>A0A7Y3XWM5</accession>
<sequence>MLGRKILNTKKKTYNTQEKKYNEDINGRLFELTETMGFDIQQLIWISKDNISMFNKLVEVFNDIEKNSQMNLASVEEITATIDGFTSNSEKLNNNIYDIKSDSEQSIAMLNQNKDTMNNVSRYMIELSKLIFQAFGNNTRLKDSSGEIDKIIDYIKNISKQTKLLSLNASIEAARAGEAGKGFSVVAKEIRKLSQETDKSILGIEQIINNVTQNIDNSNTSISTCIEKIKDIENVAKESNDVVEEIQEIIKGITNSINKLQRISNEEVTASKEIEKATHSASMAVENTYEMTINLMKSVEVQQYKNDEIIESGKKLTEISEELQKIAVKLKNEKELIFGVNPFTSPEKIKNIYIPIINEVCKKIGYKARSIIVKDYDALSRAIKDKIIDIGWFSPFAYVNAKSQSNIKPIVTPIVNGKDSYNGYIITRKNSGIQSIKDLRFKHFGYVDINSASGYLYANHILKSKGINPDNYFEKISFMGNHNNVIKSVLSGEIDAGATYNEALDAVKQSGVDISELIILEKTEDIPKDALAANENVSDELIIKLKQEFINYKGIEGIESPVEGFVESNDEKYNVIRKVWN</sequence>
<comment type="similarity">
    <text evidence="4">Belongs to the methyl-accepting chemotaxis (MCP) protein family.</text>
</comment>
<reference evidence="8 9" key="1">
    <citation type="submission" date="2020-05" db="EMBL/GenBank/DDBJ databases">
        <title>Draft genome sequence of Clostridium cochlearium strain AGROS13 isolated from a sheep dairy farm in New Zealand.</title>
        <authorList>
            <person name="Gupta T.B."/>
            <person name="Jauregui R."/>
            <person name="Risson A.N."/>
            <person name="Brightwell G."/>
            <person name="Maclean P."/>
        </authorList>
    </citation>
    <scope>NUCLEOTIDE SEQUENCE [LARGE SCALE GENOMIC DNA]</scope>
    <source>
        <strain evidence="8 9">AGROS13</strain>
    </source>
</reference>
<dbReference type="Pfam" id="PF12974">
    <property type="entry name" value="Phosphonate-bd"/>
    <property type="match status" value="1"/>
</dbReference>
<evidence type="ECO:0000256" key="2">
    <source>
        <dbReference type="ARBA" id="ARBA00022500"/>
    </source>
</evidence>
<dbReference type="Proteomes" id="UP000528432">
    <property type="component" value="Unassembled WGS sequence"/>
</dbReference>
<keyword evidence="3" id="KW-0732">Signal</keyword>
<evidence type="ECO:0000256" key="6">
    <source>
        <dbReference type="SAM" id="Coils"/>
    </source>
</evidence>
<dbReference type="InterPro" id="IPR051310">
    <property type="entry name" value="MCP_chemotaxis"/>
</dbReference>
<dbReference type="GO" id="GO:0006935">
    <property type="term" value="P:chemotaxis"/>
    <property type="evidence" value="ECO:0007669"/>
    <property type="project" value="UniProtKB-KW"/>
</dbReference>
<protein>
    <submittedName>
        <fullName evidence="8">Phosphate/phosphite/phosphonate ABC transporter substrate-binding protein</fullName>
    </submittedName>
</protein>
<dbReference type="PANTHER" id="PTHR43531:SF11">
    <property type="entry name" value="METHYL-ACCEPTING CHEMOTAXIS PROTEIN 3"/>
    <property type="match status" value="1"/>
</dbReference>
<dbReference type="InterPro" id="IPR005770">
    <property type="entry name" value="PhnD"/>
</dbReference>
<dbReference type="PANTHER" id="PTHR43531">
    <property type="entry name" value="PROTEIN ICFG"/>
    <property type="match status" value="1"/>
</dbReference>
<evidence type="ECO:0000313" key="8">
    <source>
        <dbReference type="EMBL" id="NOH15949.1"/>
    </source>
</evidence>
<evidence type="ECO:0000256" key="1">
    <source>
        <dbReference type="ARBA" id="ARBA00007162"/>
    </source>
</evidence>
<dbReference type="Gene3D" id="1.10.287.950">
    <property type="entry name" value="Methyl-accepting chemotaxis protein"/>
    <property type="match status" value="1"/>
</dbReference>
<dbReference type="EMBL" id="JABFIF010000009">
    <property type="protein sequence ID" value="NOH15949.1"/>
    <property type="molecule type" value="Genomic_DNA"/>
</dbReference>
<dbReference type="GO" id="GO:0055085">
    <property type="term" value="P:transmembrane transport"/>
    <property type="evidence" value="ECO:0007669"/>
    <property type="project" value="InterPro"/>
</dbReference>
<dbReference type="CDD" id="cd01071">
    <property type="entry name" value="PBP2_PhnD_like"/>
    <property type="match status" value="1"/>
</dbReference>
<dbReference type="GO" id="GO:0043190">
    <property type="term" value="C:ATP-binding cassette (ABC) transporter complex"/>
    <property type="evidence" value="ECO:0007669"/>
    <property type="project" value="InterPro"/>
</dbReference>
<keyword evidence="6" id="KW-0175">Coiled coil</keyword>
<dbReference type="SUPFAM" id="SSF53850">
    <property type="entry name" value="Periplasmic binding protein-like II"/>
    <property type="match status" value="1"/>
</dbReference>
<comment type="similarity">
    <text evidence="1">Belongs to the phosphate/phosphite/phosphonate binding protein family.</text>
</comment>
<keyword evidence="2" id="KW-0145">Chemotaxis</keyword>
<dbReference type="SMART" id="SM00283">
    <property type="entry name" value="MA"/>
    <property type="match status" value="1"/>
</dbReference>
<dbReference type="NCBIfam" id="TIGR01098">
    <property type="entry name" value="3A0109s03R"/>
    <property type="match status" value="1"/>
</dbReference>
<keyword evidence="5" id="KW-0807">Transducer</keyword>
<dbReference type="Gene3D" id="3.40.190.10">
    <property type="entry name" value="Periplasmic binding protein-like II"/>
    <property type="match status" value="2"/>
</dbReference>